<protein>
    <submittedName>
        <fullName evidence="1">14222_t:CDS:1</fullName>
    </submittedName>
</protein>
<dbReference type="Proteomes" id="UP000789570">
    <property type="component" value="Unassembled WGS sequence"/>
</dbReference>
<gene>
    <name evidence="1" type="ORF">FCALED_LOCUS2350</name>
</gene>
<dbReference type="EMBL" id="CAJVPQ010000347">
    <property type="protein sequence ID" value="CAG8473653.1"/>
    <property type="molecule type" value="Genomic_DNA"/>
</dbReference>
<keyword evidence="2" id="KW-1185">Reference proteome</keyword>
<dbReference type="AlphaFoldDB" id="A0A9N8W3D4"/>
<evidence type="ECO:0000313" key="1">
    <source>
        <dbReference type="EMBL" id="CAG8473653.1"/>
    </source>
</evidence>
<name>A0A9N8W3D4_9GLOM</name>
<reference evidence="1" key="1">
    <citation type="submission" date="2021-06" db="EMBL/GenBank/DDBJ databases">
        <authorList>
            <person name="Kallberg Y."/>
            <person name="Tangrot J."/>
            <person name="Rosling A."/>
        </authorList>
    </citation>
    <scope>NUCLEOTIDE SEQUENCE</scope>
    <source>
        <strain evidence="1">UK204</strain>
    </source>
</reference>
<accession>A0A9N8W3D4</accession>
<sequence length="75" mass="8462">MKGGNDTASPHLKKSLNQQILAKGQRRKFGHLKEWKGLELCSMATDIPGRYRSIGTFVDWGSDKCQEDQEPSIEL</sequence>
<comment type="caution">
    <text evidence="1">The sequence shown here is derived from an EMBL/GenBank/DDBJ whole genome shotgun (WGS) entry which is preliminary data.</text>
</comment>
<proteinExistence type="predicted"/>
<evidence type="ECO:0000313" key="2">
    <source>
        <dbReference type="Proteomes" id="UP000789570"/>
    </source>
</evidence>
<organism evidence="1 2">
    <name type="scientific">Funneliformis caledonium</name>
    <dbReference type="NCBI Taxonomy" id="1117310"/>
    <lineage>
        <taxon>Eukaryota</taxon>
        <taxon>Fungi</taxon>
        <taxon>Fungi incertae sedis</taxon>
        <taxon>Mucoromycota</taxon>
        <taxon>Glomeromycotina</taxon>
        <taxon>Glomeromycetes</taxon>
        <taxon>Glomerales</taxon>
        <taxon>Glomeraceae</taxon>
        <taxon>Funneliformis</taxon>
    </lineage>
</organism>